<dbReference type="Gene3D" id="2.40.30.10">
    <property type="entry name" value="Translation factors"/>
    <property type="match status" value="1"/>
</dbReference>
<dbReference type="GO" id="GO:0004783">
    <property type="term" value="F:sulfite reductase (NADPH) activity"/>
    <property type="evidence" value="ECO:0007669"/>
    <property type="project" value="UniProtKB-EC"/>
</dbReference>
<dbReference type="InterPro" id="IPR003097">
    <property type="entry name" value="CysJ-like_FAD-binding"/>
</dbReference>
<keyword evidence="9" id="KW-0521">NADP</keyword>
<dbReference type="PANTHER" id="PTHR19384:SF109">
    <property type="entry name" value="SULFITE REDUCTASE [NADPH] FLAVOPROTEIN COMPONENT"/>
    <property type="match status" value="1"/>
</dbReference>
<dbReference type="GO" id="GO:0016491">
    <property type="term" value="F:oxidoreductase activity"/>
    <property type="evidence" value="ECO:0000318"/>
    <property type="project" value="GO_Central"/>
</dbReference>
<dbReference type="FunFam" id="1.20.990.10:FF:000010">
    <property type="entry name" value="Sulfite reductase [NADPH] flavoprotein component"/>
    <property type="match status" value="1"/>
</dbReference>
<evidence type="ECO:0000256" key="8">
    <source>
        <dbReference type="ARBA" id="ARBA00022827"/>
    </source>
</evidence>
<dbReference type="InterPro" id="IPR001433">
    <property type="entry name" value="OxRdtase_FAD/NAD-bd"/>
</dbReference>
<keyword evidence="5" id="KW-0813">Transport</keyword>
<dbReference type="InterPro" id="IPR017927">
    <property type="entry name" value="FAD-bd_FR_type"/>
</dbReference>
<evidence type="ECO:0000256" key="1">
    <source>
        <dbReference type="ARBA" id="ARBA00001917"/>
    </source>
</evidence>
<dbReference type="PANTHER" id="PTHR19384">
    <property type="entry name" value="NITRIC OXIDE SYNTHASE-RELATED"/>
    <property type="match status" value="1"/>
</dbReference>
<accession>Q74ZH0</accession>
<comment type="pathway">
    <text evidence="3">Sulfur metabolism; hydrogen sulfide biosynthesis; hydrogen sulfide from sulfite (NADPH route): step 1/1.</text>
</comment>
<evidence type="ECO:0000259" key="14">
    <source>
        <dbReference type="PROSITE" id="PS51384"/>
    </source>
</evidence>
<dbReference type="EMBL" id="AE016820">
    <property type="protein sequence ID" value="AAS54727.1"/>
    <property type="molecule type" value="Genomic_DNA"/>
</dbReference>
<dbReference type="eggNOG" id="KOG1158">
    <property type="taxonomic scope" value="Eukaryota"/>
</dbReference>
<dbReference type="InterPro" id="IPR002869">
    <property type="entry name" value="Pyrv_flavodox_OxRed_cen"/>
</dbReference>
<dbReference type="Proteomes" id="UP000000591">
    <property type="component" value="Chromosome VII"/>
</dbReference>
<keyword evidence="6" id="KW-0285">Flavoprotein</keyword>
<dbReference type="STRING" id="284811.Q74ZH0"/>
<dbReference type="Gene3D" id="1.20.990.10">
    <property type="entry name" value="NADPH-cytochrome p450 Reductase, Chain A, domain 3"/>
    <property type="match status" value="1"/>
</dbReference>
<dbReference type="SUPFAM" id="SSF52343">
    <property type="entry name" value="Ferredoxin reductase-like, C-terminal NADP-linked domain"/>
    <property type="match status" value="1"/>
</dbReference>
<reference evidence="15 16" key="1">
    <citation type="journal article" date="2004" name="Science">
        <title>The Ashbya gossypii genome as a tool for mapping the ancient Saccharomyces cerevisiae genome.</title>
        <authorList>
            <person name="Dietrich F.S."/>
            <person name="Voegeli S."/>
            <person name="Brachat S."/>
            <person name="Lerch A."/>
            <person name="Gates K."/>
            <person name="Steiner S."/>
            <person name="Mohr C."/>
            <person name="Pohlmann R."/>
            <person name="Luedi P."/>
            <person name="Choi S."/>
            <person name="Wing R.A."/>
            <person name="Flavier A."/>
            <person name="Gaffney T.D."/>
            <person name="Philippsen P."/>
        </authorList>
    </citation>
    <scope>NUCLEOTIDE SEQUENCE [LARGE SCALE GENOMIC DNA]</scope>
    <source>
        <strain evidence="16">ATCC 10895 / CBS 109.51 / FGSC 9923 / NRRL Y-1056</strain>
    </source>
</reference>
<evidence type="ECO:0000313" key="15">
    <source>
        <dbReference type="EMBL" id="AAS54727.1"/>
    </source>
</evidence>
<evidence type="ECO:0000256" key="7">
    <source>
        <dbReference type="ARBA" id="ARBA00022643"/>
    </source>
</evidence>
<dbReference type="FunCoup" id="Q74ZH0">
    <property type="interactions" value="477"/>
</dbReference>
<organism evidence="15 16">
    <name type="scientific">Eremothecium gossypii (strain ATCC 10895 / CBS 109.51 / FGSC 9923 / NRRL Y-1056)</name>
    <name type="common">Yeast</name>
    <name type="synonym">Ashbya gossypii</name>
    <dbReference type="NCBI Taxonomy" id="284811"/>
    <lineage>
        <taxon>Eukaryota</taxon>
        <taxon>Fungi</taxon>
        <taxon>Dikarya</taxon>
        <taxon>Ascomycota</taxon>
        <taxon>Saccharomycotina</taxon>
        <taxon>Saccharomycetes</taxon>
        <taxon>Saccharomycetales</taxon>
        <taxon>Saccharomycetaceae</taxon>
        <taxon>Eremothecium</taxon>
    </lineage>
</organism>
<dbReference type="PRINTS" id="PR00371">
    <property type="entry name" value="FPNCR"/>
</dbReference>
<keyword evidence="7" id="KW-0288">FMN</keyword>
<keyword evidence="11" id="KW-0560">Oxidoreductase</keyword>
<dbReference type="InterPro" id="IPR009014">
    <property type="entry name" value="Transketo_C/PFOR_II"/>
</dbReference>
<dbReference type="OrthoDB" id="1856718at2759"/>
<evidence type="ECO:0000256" key="2">
    <source>
        <dbReference type="ARBA" id="ARBA00001974"/>
    </source>
</evidence>
<dbReference type="InterPro" id="IPR039261">
    <property type="entry name" value="FNR_nucleotide-bd"/>
</dbReference>
<dbReference type="Pfam" id="PF00175">
    <property type="entry name" value="NAD_binding_1"/>
    <property type="match status" value="1"/>
</dbReference>
<dbReference type="KEGG" id="ago:AGOS_AGR237C"/>
<name>Q74ZH0_EREGS</name>
<sequence>MLLDFVGNPFDLPNEVDDVKGYVRPLAAVNAAIGEQVDAIFSYKSPLDPDLLDTELKRWSERNGDLSLRELDIRSGTGLVALGFCSDAEQLIGIVTPGYAMGCLARSFEKETDGGSRFLLSVGALEYNEDTGALVCDYIKPLEEATRLGLPVVTPLSWKELRATTLLTAALAKFGKAQGAVHLYDALTYSKSVVKIPEGKKRLKLADFNIPKGSSVEDIVARFNQLYGLDLGNFQYYGDSTAETVFVLNGSVEGDLFASMIQDQTQVGLIAVRIPSPFNGPAFVKIVPESATNIVVIGQCQENNTYSWLKSTISAALFYSNKRNIRVSEYIFHPDFFWSPNAVVQILNEFDYSLKLGSDTESKDFIYWSSDYSSEIDVPARLVHALSLIDGVEVTMRTKFDNFTNAGIFQAQFSVAPVGVHSVVSNIDSSNVTFVEDINILRFIDIAGTVRDNGTIILVSRKSLKGIDLQDQDTLVDQLQLPTTFLDTVRNKRIKLVFLDADAIGEREDTKHKTLSFVYQAVFWRFAYGYDIQSTVRAIWSSAGADIELLAAVIADLITDSFQKGLIEVPVVYKKSNTVADASSDSPSSQLPIFMADTAAAPNPRDQKKYPEFELGNAQIIAKKIAFKEAYGVTSEIRPDLSMNNFIVKVKENRRVTPTDYERYIFHIEFDISGTGLKYEIGDALGIHARNNEESVKSFLHAYRLKEDGIIVLPSKNEAGYLESRTVLQVFVENLDIFGKPSKRFYEGLVEFAEDEAERLKLQHLVSPAGASELKRFQDEEYYTYVDIFDLFPSARPPLDRLIELIAPLKRREYSIASSQRVHPNELHLLIVVVDWVDRRGRKRYGHTSKYLSELMVGTEIVVSVKPSVMKLPASPLQPIIMSGLGTGLAPFKALVEEKAWQKSQGQDIGGVYLFMGSRHKREEYLYGELWEAYKDAGIITHIGAAFSRDQPHKIYIQDRIREVLHELSTALIEKEGTFYLCGPTWPVPDITQVLKDIIAADAASRNIEVDLDAAIEELKETSKYILEVY</sequence>
<evidence type="ECO:0000256" key="10">
    <source>
        <dbReference type="ARBA" id="ARBA00022982"/>
    </source>
</evidence>
<evidence type="ECO:0000256" key="5">
    <source>
        <dbReference type="ARBA" id="ARBA00022448"/>
    </source>
</evidence>
<comment type="cofactor">
    <cofactor evidence="2">
        <name>FAD</name>
        <dbReference type="ChEBI" id="CHEBI:57692"/>
    </cofactor>
</comment>
<dbReference type="GO" id="GO:0050660">
    <property type="term" value="F:flavin adenine dinucleotide binding"/>
    <property type="evidence" value="ECO:0000318"/>
    <property type="project" value="GO_Central"/>
</dbReference>
<dbReference type="RefSeq" id="NP_986903.1">
    <property type="nucleotide sequence ID" value="NM_211965.1"/>
</dbReference>
<comment type="catalytic activity">
    <reaction evidence="12">
        <text>hydrogen sulfide + 3 NADP(+) + 3 H2O = sulfite + 3 NADPH + 4 H(+)</text>
        <dbReference type="Rhea" id="RHEA:13801"/>
        <dbReference type="ChEBI" id="CHEBI:15377"/>
        <dbReference type="ChEBI" id="CHEBI:15378"/>
        <dbReference type="ChEBI" id="CHEBI:17359"/>
        <dbReference type="ChEBI" id="CHEBI:29919"/>
        <dbReference type="ChEBI" id="CHEBI:57783"/>
        <dbReference type="ChEBI" id="CHEBI:58349"/>
        <dbReference type="EC" id="1.8.1.2"/>
    </reaction>
</comment>
<dbReference type="GeneID" id="4623205"/>
<evidence type="ECO:0000313" key="16">
    <source>
        <dbReference type="Proteomes" id="UP000000591"/>
    </source>
</evidence>
<dbReference type="SUPFAM" id="SSF53323">
    <property type="entry name" value="Pyruvate-ferredoxin oxidoreductase, PFOR, domain III"/>
    <property type="match status" value="1"/>
</dbReference>
<dbReference type="InParanoid" id="Q74ZH0"/>
<feature type="domain" description="FAD-binding FR-type" evidence="14">
    <location>
        <begin position="643"/>
        <end position="874"/>
    </location>
</feature>
<protein>
    <recommendedName>
        <fullName evidence="4">assimilatory sulfite reductase (NADPH)</fullName>
        <ecNumber evidence="4">1.8.1.2</ecNumber>
    </recommendedName>
</protein>
<dbReference type="InterPro" id="IPR017938">
    <property type="entry name" value="Riboflavin_synthase-like_b-brl"/>
</dbReference>
<dbReference type="OMA" id="DYDRYIF"/>
<evidence type="ECO:0000256" key="12">
    <source>
        <dbReference type="ARBA" id="ARBA00052219"/>
    </source>
</evidence>
<evidence type="ECO:0000256" key="6">
    <source>
        <dbReference type="ARBA" id="ARBA00022630"/>
    </source>
</evidence>
<keyword evidence="10" id="KW-0249">Electron transport</keyword>
<dbReference type="CDD" id="cd06207">
    <property type="entry name" value="CyPoR_like"/>
    <property type="match status" value="1"/>
</dbReference>
<dbReference type="Gene3D" id="3.40.920.10">
    <property type="entry name" value="Pyruvate-ferredoxin oxidoreductase, PFOR, domain III"/>
    <property type="match status" value="1"/>
</dbReference>
<dbReference type="FunFam" id="3.40.50.80:FF:000011">
    <property type="entry name" value="Sulfite reductase flavoprotein component"/>
    <property type="match status" value="1"/>
</dbReference>
<dbReference type="AlphaFoldDB" id="Q74ZH0"/>
<evidence type="ECO:0000256" key="3">
    <source>
        <dbReference type="ARBA" id="ARBA00004774"/>
    </source>
</evidence>
<dbReference type="SUPFAM" id="SSF52922">
    <property type="entry name" value="TK C-terminal domain-like"/>
    <property type="match status" value="1"/>
</dbReference>
<dbReference type="Gene3D" id="3.40.50.80">
    <property type="entry name" value="Nucleotide-binding domain of ferredoxin-NADP reductase (FNR) module"/>
    <property type="match status" value="1"/>
</dbReference>
<dbReference type="Pfam" id="PF00667">
    <property type="entry name" value="FAD_binding_1"/>
    <property type="match status" value="1"/>
</dbReference>
<evidence type="ECO:0000256" key="13">
    <source>
        <dbReference type="ARBA" id="ARBA00059320"/>
    </source>
</evidence>
<dbReference type="PROSITE" id="PS51384">
    <property type="entry name" value="FAD_FR"/>
    <property type="match status" value="1"/>
</dbReference>
<dbReference type="HOGENOM" id="CLU_003662_1_0_1"/>
<comment type="cofactor">
    <cofactor evidence="1">
        <name>FMN</name>
        <dbReference type="ChEBI" id="CHEBI:58210"/>
    </cofactor>
</comment>
<dbReference type="InterPro" id="IPR001709">
    <property type="entry name" value="Flavoprot_Pyr_Nucl_cyt_Rdtase"/>
</dbReference>
<keyword evidence="16" id="KW-1185">Reference proteome</keyword>
<evidence type="ECO:0000256" key="9">
    <source>
        <dbReference type="ARBA" id="ARBA00022857"/>
    </source>
</evidence>
<proteinExistence type="predicted"/>
<dbReference type="GO" id="GO:0010181">
    <property type="term" value="F:FMN binding"/>
    <property type="evidence" value="ECO:0000318"/>
    <property type="project" value="GO_Central"/>
</dbReference>
<reference evidence="16" key="2">
    <citation type="journal article" date="2013" name="G3 (Bethesda)">
        <title>Genomes of Ashbya fungi isolated from insects reveal four mating-type loci, numerous translocations, lack of transposons, and distinct gene duplications.</title>
        <authorList>
            <person name="Dietrich F.S."/>
            <person name="Voegeli S."/>
            <person name="Kuo S."/>
            <person name="Philippsen P."/>
        </authorList>
    </citation>
    <scope>GENOME REANNOTATION</scope>
    <source>
        <strain evidence="16">ATCC 10895 / CBS 109.51 / FGSC 9923 / NRRL Y-1056</strain>
    </source>
</reference>
<dbReference type="GO" id="GO:0005829">
    <property type="term" value="C:cytosol"/>
    <property type="evidence" value="ECO:0000318"/>
    <property type="project" value="GO_Central"/>
</dbReference>
<dbReference type="InterPro" id="IPR023173">
    <property type="entry name" value="NADPH_Cyt_P450_Rdtase_alpha"/>
</dbReference>
<comment type="function">
    <text evidence="13">This enzyme catalyzes the 6-electron reduction of sulfite to sulfide. This is one of several activities required for the biosynthesis of L-cysteine from sulfate.</text>
</comment>
<dbReference type="SUPFAM" id="SSF63380">
    <property type="entry name" value="Riboflavin synthase domain-like"/>
    <property type="match status" value="1"/>
</dbReference>
<gene>
    <name evidence="15" type="ORF">AGOS_AGR237C</name>
</gene>
<dbReference type="EC" id="1.8.1.2" evidence="4"/>
<evidence type="ECO:0000256" key="4">
    <source>
        <dbReference type="ARBA" id="ARBA00012604"/>
    </source>
</evidence>
<evidence type="ECO:0000256" key="11">
    <source>
        <dbReference type="ARBA" id="ARBA00023002"/>
    </source>
</evidence>
<dbReference type="Gene3D" id="3.40.50.920">
    <property type="match status" value="1"/>
</dbReference>
<keyword evidence="8" id="KW-0274">FAD</keyword>